<reference evidence="3 4" key="1">
    <citation type="submission" date="2021-05" db="EMBL/GenBank/DDBJ databases">
        <title>A Polyphasic approach of four new species of the genus Ohtaekwangia: Ohtaekwangia histidinii sp. nov., Ohtaekwangia cretensis sp. nov., Ohtaekwangia indiensis sp. nov., Ohtaekwangia reichenbachii sp. nov. from diverse environment.</title>
        <authorList>
            <person name="Octaviana S."/>
        </authorList>
    </citation>
    <scope>NUCLEOTIDE SEQUENCE [LARGE SCALE GENOMIC DNA]</scope>
    <source>
        <strain evidence="3 4">PWU5</strain>
    </source>
</reference>
<dbReference type="Proteomes" id="UP001319080">
    <property type="component" value="Unassembled WGS sequence"/>
</dbReference>
<dbReference type="EMBL" id="JAHESE010000013">
    <property type="protein sequence ID" value="MBT1709406.1"/>
    <property type="molecule type" value="Genomic_DNA"/>
</dbReference>
<proteinExistence type="predicted"/>
<protein>
    <recommendedName>
        <fullName evidence="2">Fibronectin type-III domain-containing protein</fullName>
    </recommendedName>
</protein>
<dbReference type="AlphaFoldDB" id="A0AAP2GQ84"/>
<evidence type="ECO:0000313" key="4">
    <source>
        <dbReference type="Proteomes" id="UP001319080"/>
    </source>
</evidence>
<dbReference type="SUPFAM" id="SSF49265">
    <property type="entry name" value="Fibronectin type III"/>
    <property type="match status" value="3"/>
</dbReference>
<dbReference type="RefSeq" id="WP_254084986.1">
    <property type="nucleotide sequence ID" value="NZ_JAHESE010000013.1"/>
</dbReference>
<accession>A0AAP2GQ84</accession>
<dbReference type="CDD" id="cd00063">
    <property type="entry name" value="FN3"/>
    <property type="match status" value="1"/>
</dbReference>
<keyword evidence="1" id="KW-0732">Signal</keyword>
<feature type="signal peptide" evidence="1">
    <location>
        <begin position="1"/>
        <end position="22"/>
    </location>
</feature>
<organism evidence="3 4">
    <name type="scientific">Dawidia cretensis</name>
    <dbReference type="NCBI Taxonomy" id="2782350"/>
    <lineage>
        <taxon>Bacteria</taxon>
        <taxon>Pseudomonadati</taxon>
        <taxon>Bacteroidota</taxon>
        <taxon>Cytophagia</taxon>
        <taxon>Cytophagales</taxon>
        <taxon>Chryseotaleaceae</taxon>
        <taxon>Dawidia</taxon>
    </lineage>
</organism>
<name>A0AAP2GQ84_9BACT</name>
<feature type="domain" description="Fibronectin type-III" evidence="2">
    <location>
        <begin position="504"/>
        <end position="597"/>
    </location>
</feature>
<feature type="chain" id="PRO_5042863200" description="Fibronectin type-III domain-containing protein" evidence="1">
    <location>
        <begin position="23"/>
        <end position="691"/>
    </location>
</feature>
<gene>
    <name evidence="3" type="ORF">KK062_14280</name>
</gene>
<dbReference type="Gene3D" id="2.60.40.10">
    <property type="entry name" value="Immunoglobulins"/>
    <property type="match status" value="5"/>
</dbReference>
<sequence length="691" mass="77621">MKHFLPIAIVLLLAGLHTTAWGQSRPASIKVLGRAQEKRILLRWAPDNDMAWEYLRKRGVKVQRVTVIRDGRVLPVPEKVMLTPGPWLPAPAKTWQTLVDSSDYHAIAAQALYGEDFDLTRNPNRSVLETMNLSRQMELRFSFLLFAADQSFSVAKAAGLAWEDKTVKPGEKYLYRVFPATALPIKIDTGFVYIGSDDREALPQPLDLKAEFKDRAAALTWDIHYHERIYNSYILEKSADGGRTFQPVNKLPFVMTEPGNKSVPIAYKVDSLAENDKIYTYRVRGRTPFGELGPPSESVSGMGVSRYAVQVQITKSEVIDNKQVKLEWKATPEENLHSISHYSVWRANAVDGPYQVVKDQLKPPVSVYTDLSPRATAYYRVTAETKQKDQIHSFPVLVQLIDSIPPAMPAVPKGTIDSLGVVRLEWGANNEPDLLGYRVYKANFRNDEFSQVTKTFLKKTAFIDSINLKALDEYIYYKITAVDTRFNESAFSTVLQLTRPDVVPPVPPVFASVQNTAQGVKLNWKKSSSTDAVKVILYRREGAGAWTSYAEVPKDSVSYTDTRVIYKASYTYKLVAIDDAGNTSVPSPEARLVALRKNDRVPINTLTALADRTAKNIRLAWDYPGWNDVEKFYVYKSQGGEGLTLFKSLGASARGFADNSVNNNSSYTYRIKVIFKDGTETPFSSEVIVQY</sequence>
<dbReference type="PROSITE" id="PS50853">
    <property type="entry name" value="FN3"/>
    <property type="match status" value="1"/>
</dbReference>
<dbReference type="InterPro" id="IPR036116">
    <property type="entry name" value="FN3_sf"/>
</dbReference>
<dbReference type="SMART" id="SM00060">
    <property type="entry name" value="FN3"/>
    <property type="match status" value="4"/>
</dbReference>
<evidence type="ECO:0000259" key="2">
    <source>
        <dbReference type="PROSITE" id="PS50853"/>
    </source>
</evidence>
<comment type="caution">
    <text evidence="3">The sequence shown here is derived from an EMBL/GenBank/DDBJ whole genome shotgun (WGS) entry which is preliminary data.</text>
</comment>
<dbReference type="InterPro" id="IPR003961">
    <property type="entry name" value="FN3_dom"/>
</dbReference>
<dbReference type="InterPro" id="IPR013783">
    <property type="entry name" value="Ig-like_fold"/>
</dbReference>
<evidence type="ECO:0000256" key="1">
    <source>
        <dbReference type="SAM" id="SignalP"/>
    </source>
</evidence>
<keyword evidence="4" id="KW-1185">Reference proteome</keyword>
<evidence type="ECO:0000313" key="3">
    <source>
        <dbReference type="EMBL" id="MBT1709406.1"/>
    </source>
</evidence>